<sequence length="349" mass="36899">MSTGSPTNLPPAFRLNQMIMSLWVPQVVHAAAELGVADVLADGPLPSGEVAARLGAHPDATERLLRALVTLDLLAPRGDRFELTEMGRCLETSSPSSRRAWSRLMGGPGVWKAWGRLADSVRTGRMAWGGGDAAAPSGTEHFDEMGRDPAAAAIFHQAMVELTRGVAPGIVGAADLRGARRVVDVGGGYGALLCAILEAHPGVEGVVFDLEHAREGALQLFASRGVAARASFVAGSCFDAAPPAADVYVLKSVIHDWDDARSLTILGKCREAMDGAARLLVVEPPAPAQRGNAALEWVLTFSDINMLVNTGGRERTEAEYRALLEAAGLSVKGVRETPSFYRIFEAARA</sequence>
<keyword evidence="1" id="KW-0489">Methyltransferase</keyword>
<protein>
    <recommendedName>
        <fullName evidence="9">O-methyltransferase</fullName>
    </recommendedName>
</protein>
<dbReference type="GO" id="GO:0008171">
    <property type="term" value="F:O-methyltransferase activity"/>
    <property type="evidence" value="ECO:0007669"/>
    <property type="project" value="InterPro"/>
</dbReference>
<dbReference type="InterPro" id="IPR001077">
    <property type="entry name" value="COMT_C"/>
</dbReference>
<dbReference type="PIRSF" id="PIRSF005739">
    <property type="entry name" value="O-mtase"/>
    <property type="match status" value="1"/>
</dbReference>
<gene>
    <name evidence="7" type="ORF">BE04_21950</name>
</gene>
<proteinExistence type="predicted"/>
<dbReference type="GO" id="GO:0032259">
    <property type="term" value="P:methylation"/>
    <property type="evidence" value="ECO:0007669"/>
    <property type="project" value="UniProtKB-KW"/>
</dbReference>
<dbReference type="Pfam" id="PF00891">
    <property type="entry name" value="Methyltransf_2"/>
    <property type="match status" value="1"/>
</dbReference>
<feature type="domain" description="O-methyltransferase C-terminal" evidence="5">
    <location>
        <begin position="114"/>
        <end position="329"/>
    </location>
</feature>
<dbReference type="InterPro" id="IPR029063">
    <property type="entry name" value="SAM-dependent_MTases_sf"/>
</dbReference>
<evidence type="ECO:0008006" key="9">
    <source>
        <dbReference type="Google" id="ProtNLM"/>
    </source>
</evidence>
<dbReference type="SUPFAM" id="SSF46785">
    <property type="entry name" value="Winged helix' DNA-binding domain"/>
    <property type="match status" value="1"/>
</dbReference>
<dbReference type="InterPro" id="IPR036390">
    <property type="entry name" value="WH_DNA-bd_sf"/>
</dbReference>
<dbReference type="Pfam" id="PF08100">
    <property type="entry name" value="Dimerisation"/>
    <property type="match status" value="1"/>
</dbReference>
<accession>A0A150P6F6</accession>
<evidence type="ECO:0000256" key="2">
    <source>
        <dbReference type="ARBA" id="ARBA00022679"/>
    </source>
</evidence>
<dbReference type="AlphaFoldDB" id="A0A150P6F6"/>
<dbReference type="SUPFAM" id="SSF53335">
    <property type="entry name" value="S-adenosyl-L-methionine-dependent methyltransferases"/>
    <property type="match status" value="1"/>
</dbReference>
<evidence type="ECO:0000259" key="5">
    <source>
        <dbReference type="Pfam" id="PF00891"/>
    </source>
</evidence>
<dbReference type="Gene3D" id="3.40.50.150">
    <property type="entry name" value="Vaccinia Virus protein VP39"/>
    <property type="match status" value="1"/>
</dbReference>
<evidence type="ECO:0000259" key="6">
    <source>
        <dbReference type="Pfam" id="PF08100"/>
    </source>
</evidence>
<name>A0A150P6F6_SORCE</name>
<evidence type="ECO:0000313" key="8">
    <source>
        <dbReference type="Proteomes" id="UP000075604"/>
    </source>
</evidence>
<dbReference type="CDD" id="cd02440">
    <property type="entry name" value="AdoMet_MTases"/>
    <property type="match status" value="1"/>
</dbReference>
<evidence type="ECO:0000313" key="7">
    <source>
        <dbReference type="EMBL" id="KYF51272.1"/>
    </source>
</evidence>
<feature type="domain" description="O-methyltransferase dimerisation" evidence="6">
    <location>
        <begin position="18"/>
        <end position="91"/>
    </location>
</feature>
<evidence type="ECO:0000256" key="3">
    <source>
        <dbReference type="ARBA" id="ARBA00022691"/>
    </source>
</evidence>
<dbReference type="PROSITE" id="PS51683">
    <property type="entry name" value="SAM_OMT_II"/>
    <property type="match status" value="1"/>
</dbReference>
<dbReference type="GO" id="GO:0046983">
    <property type="term" value="F:protein dimerization activity"/>
    <property type="evidence" value="ECO:0007669"/>
    <property type="project" value="InterPro"/>
</dbReference>
<keyword evidence="2" id="KW-0808">Transferase</keyword>
<comment type="caution">
    <text evidence="7">The sequence shown here is derived from an EMBL/GenBank/DDBJ whole genome shotgun (WGS) entry which is preliminary data.</text>
</comment>
<dbReference type="Gene3D" id="1.10.10.10">
    <property type="entry name" value="Winged helix-like DNA-binding domain superfamily/Winged helix DNA-binding domain"/>
    <property type="match status" value="1"/>
</dbReference>
<dbReference type="InterPro" id="IPR016461">
    <property type="entry name" value="COMT-like"/>
</dbReference>
<feature type="active site" description="Proton acceptor" evidence="4">
    <location>
        <position position="255"/>
    </location>
</feature>
<dbReference type="Proteomes" id="UP000075604">
    <property type="component" value="Unassembled WGS sequence"/>
</dbReference>
<organism evidence="7 8">
    <name type="scientific">Sorangium cellulosum</name>
    <name type="common">Polyangium cellulosum</name>
    <dbReference type="NCBI Taxonomy" id="56"/>
    <lineage>
        <taxon>Bacteria</taxon>
        <taxon>Pseudomonadati</taxon>
        <taxon>Myxococcota</taxon>
        <taxon>Polyangia</taxon>
        <taxon>Polyangiales</taxon>
        <taxon>Polyangiaceae</taxon>
        <taxon>Sorangium</taxon>
    </lineage>
</organism>
<keyword evidence="3" id="KW-0949">S-adenosyl-L-methionine</keyword>
<dbReference type="InterPro" id="IPR036388">
    <property type="entry name" value="WH-like_DNA-bd_sf"/>
</dbReference>
<dbReference type="PANTHER" id="PTHR43712">
    <property type="entry name" value="PUTATIVE (AFU_ORTHOLOGUE AFUA_4G14580)-RELATED"/>
    <property type="match status" value="1"/>
</dbReference>
<evidence type="ECO:0000256" key="1">
    <source>
        <dbReference type="ARBA" id="ARBA00022603"/>
    </source>
</evidence>
<evidence type="ECO:0000256" key="4">
    <source>
        <dbReference type="PIRSR" id="PIRSR005739-1"/>
    </source>
</evidence>
<dbReference type="PANTHER" id="PTHR43712:SF2">
    <property type="entry name" value="O-METHYLTRANSFERASE CICE"/>
    <property type="match status" value="1"/>
</dbReference>
<dbReference type="EMBL" id="JELX01003799">
    <property type="protein sequence ID" value="KYF51272.1"/>
    <property type="molecule type" value="Genomic_DNA"/>
</dbReference>
<dbReference type="Gene3D" id="1.10.287.1350">
    <property type="match status" value="1"/>
</dbReference>
<reference evidence="7 8" key="1">
    <citation type="submission" date="2014-02" db="EMBL/GenBank/DDBJ databases">
        <title>The small core and large imbalanced accessory genome model reveals a collaborative survival strategy of Sorangium cellulosum strains in nature.</title>
        <authorList>
            <person name="Han K."/>
            <person name="Peng R."/>
            <person name="Blom J."/>
            <person name="Li Y.-Z."/>
        </authorList>
    </citation>
    <scope>NUCLEOTIDE SEQUENCE [LARGE SCALE GENOMIC DNA]</scope>
    <source>
        <strain evidence="7 8">So0157-18</strain>
    </source>
</reference>
<dbReference type="InterPro" id="IPR012967">
    <property type="entry name" value="COMT_dimerisation"/>
</dbReference>